<feature type="transmembrane region" description="Helical" evidence="7">
    <location>
        <begin position="275"/>
        <end position="297"/>
    </location>
</feature>
<dbReference type="CDD" id="cd06261">
    <property type="entry name" value="TM_PBP2"/>
    <property type="match status" value="1"/>
</dbReference>
<feature type="transmembrane region" description="Helical" evidence="7">
    <location>
        <begin position="119"/>
        <end position="140"/>
    </location>
</feature>
<sequence>MSTTVDPGVRPRVRRRERQAPKAFLTIVPGYFFFVAFLLVPLALTIVLSFTDWNGYSYDDISFNGVQNYLDLAKDPVFVQALVHNVAFLAGSVVLKTGLALALALAFRKAFPLSGLFQGIFLVPSTLSLVVVGIVLKFVFDPNNGLVNPMLDAVGLGALAGPWLADTSRALPLLVLLDVWVGFGLYLFIFIAGMASLPGDVFEAAKVDGAGWWKETGFVTIPMLADTIKLVLLLAAIDGLKVFATIYVSTGGGPNHGTEVLSTWAFFQAFSGNQVGYGSAILVVLLVITLVLAFFYVRQGRADRLGKDQRP</sequence>
<keyword evidence="3" id="KW-1003">Cell membrane</keyword>
<feature type="domain" description="ABC transmembrane type-1" evidence="8">
    <location>
        <begin position="82"/>
        <end position="296"/>
    </location>
</feature>
<dbReference type="RefSeq" id="WP_204912088.1">
    <property type="nucleotide sequence ID" value="NZ_BAAAYR010000001.1"/>
</dbReference>
<accession>A0ABP6WSQ5</accession>
<keyword evidence="2 7" id="KW-0813">Transport</keyword>
<evidence type="ECO:0000313" key="9">
    <source>
        <dbReference type="EMBL" id="GAA3555650.1"/>
    </source>
</evidence>
<feature type="transmembrane region" description="Helical" evidence="7">
    <location>
        <begin position="86"/>
        <end position="107"/>
    </location>
</feature>
<evidence type="ECO:0000256" key="1">
    <source>
        <dbReference type="ARBA" id="ARBA00004651"/>
    </source>
</evidence>
<reference evidence="10" key="1">
    <citation type="journal article" date="2019" name="Int. J. Syst. Evol. Microbiol.">
        <title>The Global Catalogue of Microorganisms (GCM) 10K type strain sequencing project: providing services to taxonomists for standard genome sequencing and annotation.</title>
        <authorList>
            <consortium name="The Broad Institute Genomics Platform"/>
            <consortium name="The Broad Institute Genome Sequencing Center for Infectious Disease"/>
            <person name="Wu L."/>
            <person name="Ma J."/>
        </authorList>
    </citation>
    <scope>NUCLEOTIDE SEQUENCE [LARGE SCALE GENOMIC DNA]</scope>
    <source>
        <strain evidence="10">JCM 16540</strain>
    </source>
</reference>
<evidence type="ECO:0000256" key="5">
    <source>
        <dbReference type="ARBA" id="ARBA00022989"/>
    </source>
</evidence>
<dbReference type="PANTHER" id="PTHR30193">
    <property type="entry name" value="ABC TRANSPORTER PERMEASE PROTEIN"/>
    <property type="match status" value="1"/>
</dbReference>
<gene>
    <name evidence="9" type="ORF">GCM10022197_08530</name>
</gene>
<dbReference type="InterPro" id="IPR000515">
    <property type="entry name" value="MetI-like"/>
</dbReference>
<comment type="caution">
    <text evidence="9">The sequence shown here is derived from an EMBL/GenBank/DDBJ whole genome shotgun (WGS) entry which is preliminary data.</text>
</comment>
<dbReference type="SUPFAM" id="SSF160964">
    <property type="entry name" value="MalF N-terminal region-like"/>
    <property type="match status" value="1"/>
</dbReference>
<name>A0ABP6WSQ5_9ACTN</name>
<dbReference type="PANTHER" id="PTHR30193:SF41">
    <property type="entry name" value="DIACETYLCHITOBIOSE UPTAKE SYSTEM PERMEASE PROTEIN NGCF"/>
    <property type="match status" value="1"/>
</dbReference>
<evidence type="ECO:0000256" key="7">
    <source>
        <dbReference type="RuleBase" id="RU363032"/>
    </source>
</evidence>
<dbReference type="Proteomes" id="UP001500767">
    <property type="component" value="Unassembled WGS sequence"/>
</dbReference>
<dbReference type="InterPro" id="IPR051393">
    <property type="entry name" value="ABC_transporter_permease"/>
</dbReference>
<evidence type="ECO:0000313" key="10">
    <source>
        <dbReference type="Proteomes" id="UP001500767"/>
    </source>
</evidence>
<evidence type="ECO:0000256" key="3">
    <source>
        <dbReference type="ARBA" id="ARBA00022475"/>
    </source>
</evidence>
<dbReference type="EMBL" id="BAAAYR010000001">
    <property type="protein sequence ID" value="GAA3555650.1"/>
    <property type="molecule type" value="Genomic_DNA"/>
</dbReference>
<feature type="transmembrane region" description="Helical" evidence="7">
    <location>
        <begin position="171"/>
        <end position="192"/>
    </location>
</feature>
<organism evidence="9 10">
    <name type="scientific">Microlunatus spumicola</name>
    <dbReference type="NCBI Taxonomy" id="81499"/>
    <lineage>
        <taxon>Bacteria</taxon>
        <taxon>Bacillati</taxon>
        <taxon>Actinomycetota</taxon>
        <taxon>Actinomycetes</taxon>
        <taxon>Propionibacteriales</taxon>
        <taxon>Propionibacteriaceae</taxon>
        <taxon>Microlunatus</taxon>
    </lineage>
</organism>
<evidence type="ECO:0000259" key="8">
    <source>
        <dbReference type="PROSITE" id="PS50928"/>
    </source>
</evidence>
<keyword evidence="5 7" id="KW-1133">Transmembrane helix</keyword>
<dbReference type="Pfam" id="PF00528">
    <property type="entry name" value="BPD_transp_1"/>
    <property type="match status" value="1"/>
</dbReference>
<protein>
    <submittedName>
        <fullName evidence="9">Sugar ABC transporter permease</fullName>
    </submittedName>
</protein>
<evidence type="ECO:0000256" key="6">
    <source>
        <dbReference type="ARBA" id="ARBA00023136"/>
    </source>
</evidence>
<evidence type="ECO:0000256" key="4">
    <source>
        <dbReference type="ARBA" id="ARBA00022692"/>
    </source>
</evidence>
<dbReference type="InterPro" id="IPR035906">
    <property type="entry name" value="MetI-like_sf"/>
</dbReference>
<keyword evidence="4 7" id="KW-0812">Transmembrane</keyword>
<dbReference type="SUPFAM" id="SSF161098">
    <property type="entry name" value="MetI-like"/>
    <property type="match status" value="1"/>
</dbReference>
<keyword evidence="10" id="KW-1185">Reference proteome</keyword>
<feature type="transmembrane region" description="Helical" evidence="7">
    <location>
        <begin position="24"/>
        <end position="50"/>
    </location>
</feature>
<comment type="subcellular location">
    <subcellularLocation>
        <location evidence="1 7">Cell membrane</location>
        <topology evidence="1 7">Multi-pass membrane protein</topology>
    </subcellularLocation>
</comment>
<dbReference type="Gene3D" id="1.10.3720.10">
    <property type="entry name" value="MetI-like"/>
    <property type="match status" value="1"/>
</dbReference>
<comment type="similarity">
    <text evidence="7">Belongs to the binding-protein-dependent transport system permease family.</text>
</comment>
<dbReference type="PROSITE" id="PS50928">
    <property type="entry name" value="ABC_TM1"/>
    <property type="match status" value="1"/>
</dbReference>
<keyword evidence="6 7" id="KW-0472">Membrane</keyword>
<evidence type="ECO:0000256" key="2">
    <source>
        <dbReference type="ARBA" id="ARBA00022448"/>
    </source>
</evidence>
<proteinExistence type="inferred from homology"/>